<dbReference type="InterPro" id="IPR016188">
    <property type="entry name" value="PurM-like_N"/>
</dbReference>
<keyword evidence="2" id="KW-0547">Nucleotide-binding</keyword>
<dbReference type="CDD" id="cd02194">
    <property type="entry name" value="ThiL"/>
    <property type="match status" value="1"/>
</dbReference>
<keyword evidence="2" id="KW-0067">ATP-binding</keyword>
<dbReference type="EMBL" id="AP024355">
    <property type="protein sequence ID" value="BCR06867.1"/>
    <property type="molecule type" value="Genomic_DNA"/>
</dbReference>
<keyword evidence="1 2" id="KW-0784">Thiamine biosynthesis</keyword>
<feature type="binding site" evidence="2">
    <location>
        <position position="126"/>
    </location>
    <ligand>
        <name>Mg(2+)</name>
        <dbReference type="ChEBI" id="CHEBI:18420"/>
        <label>1</label>
    </ligand>
</feature>
<dbReference type="PANTHER" id="PTHR30270">
    <property type="entry name" value="THIAMINE-MONOPHOSPHATE KINASE"/>
    <property type="match status" value="1"/>
</dbReference>
<gene>
    <name evidence="2 5" type="primary">thiL</name>
    <name evidence="5" type="ORF">DESUT3_39360</name>
</gene>
<comment type="function">
    <text evidence="2">Catalyzes the ATP-dependent phosphorylation of thiamine-monophosphate (TMP) to form thiamine-pyrophosphate (TPP), the active form of vitamin B1.</text>
</comment>
<dbReference type="SUPFAM" id="SSF56042">
    <property type="entry name" value="PurM C-terminal domain-like"/>
    <property type="match status" value="1"/>
</dbReference>
<feature type="binding site" evidence="2">
    <location>
        <position position="32"/>
    </location>
    <ligand>
        <name>Mg(2+)</name>
        <dbReference type="ChEBI" id="CHEBI:18420"/>
        <label>4</label>
    </ligand>
</feature>
<evidence type="ECO:0000256" key="2">
    <source>
        <dbReference type="HAMAP-Rule" id="MF_02128"/>
    </source>
</evidence>
<keyword evidence="6" id="KW-1185">Reference proteome</keyword>
<dbReference type="NCBIfam" id="TIGR01379">
    <property type="entry name" value="thiL"/>
    <property type="match status" value="1"/>
</dbReference>
<feature type="binding site" evidence="2">
    <location>
        <position position="218"/>
    </location>
    <ligand>
        <name>Mg(2+)</name>
        <dbReference type="ChEBI" id="CHEBI:18420"/>
        <label>5</label>
    </ligand>
</feature>
<comment type="caution">
    <text evidence="2">Lacks conserved residue(s) required for the propagation of feature annotation.</text>
</comment>
<organism evidence="5 6">
    <name type="scientific">Desulfuromonas versatilis</name>
    <dbReference type="NCBI Taxonomy" id="2802975"/>
    <lineage>
        <taxon>Bacteria</taxon>
        <taxon>Pseudomonadati</taxon>
        <taxon>Thermodesulfobacteriota</taxon>
        <taxon>Desulfuromonadia</taxon>
        <taxon>Desulfuromonadales</taxon>
        <taxon>Desulfuromonadaceae</taxon>
        <taxon>Desulfuromonas</taxon>
    </lineage>
</organism>
<feature type="binding site" evidence="2">
    <location>
        <position position="32"/>
    </location>
    <ligand>
        <name>Mg(2+)</name>
        <dbReference type="ChEBI" id="CHEBI:18420"/>
        <label>3</label>
    </ligand>
</feature>
<evidence type="ECO:0000313" key="6">
    <source>
        <dbReference type="Proteomes" id="UP001319827"/>
    </source>
</evidence>
<dbReference type="PIRSF" id="PIRSF005303">
    <property type="entry name" value="Thiam_monoph_kin"/>
    <property type="match status" value="1"/>
</dbReference>
<dbReference type="Proteomes" id="UP001319827">
    <property type="component" value="Chromosome"/>
</dbReference>
<feature type="binding site" evidence="2">
    <location>
        <position position="78"/>
    </location>
    <ligand>
        <name>Mg(2+)</name>
        <dbReference type="ChEBI" id="CHEBI:18420"/>
        <label>3</label>
    </ligand>
</feature>
<feature type="binding site" evidence="2">
    <location>
        <position position="215"/>
    </location>
    <ligand>
        <name>Mg(2+)</name>
        <dbReference type="ChEBI" id="CHEBI:18420"/>
        <label>3</label>
    </ligand>
</feature>
<feature type="binding site" evidence="2">
    <location>
        <position position="324"/>
    </location>
    <ligand>
        <name>substrate</name>
    </ligand>
</feature>
<dbReference type="Pfam" id="PF02769">
    <property type="entry name" value="AIRS_C"/>
    <property type="match status" value="1"/>
</dbReference>
<evidence type="ECO:0000313" key="5">
    <source>
        <dbReference type="EMBL" id="BCR06867.1"/>
    </source>
</evidence>
<keyword evidence="2" id="KW-0460">Magnesium</keyword>
<dbReference type="InterPro" id="IPR006283">
    <property type="entry name" value="ThiL-like"/>
</dbReference>
<feature type="domain" description="PurM-like C-terminal" evidence="4">
    <location>
        <begin position="156"/>
        <end position="303"/>
    </location>
</feature>
<comment type="pathway">
    <text evidence="2">Cofactor biosynthesis; thiamine diphosphate biosynthesis; thiamine diphosphate from thiamine phosphate: step 1/1.</text>
</comment>
<dbReference type="InterPro" id="IPR010918">
    <property type="entry name" value="PurM-like_C_dom"/>
</dbReference>
<feature type="binding site" evidence="2">
    <location>
        <position position="48"/>
    </location>
    <ligand>
        <name>Mg(2+)</name>
        <dbReference type="ChEBI" id="CHEBI:18420"/>
        <label>1</label>
    </ligand>
</feature>
<comment type="miscellaneous">
    <text evidence="2">Reaction mechanism of ThiL seems to utilize a direct, inline transfer of the gamma-phosphate of ATP to TMP rather than a phosphorylated enzyme intermediate.</text>
</comment>
<evidence type="ECO:0000259" key="4">
    <source>
        <dbReference type="Pfam" id="PF02769"/>
    </source>
</evidence>
<feature type="binding site" evidence="2">
    <location>
        <position position="49"/>
    </location>
    <ligand>
        <name>Mg(2+)</name>
        <dbReference type="ChEBI" id="CHEBI:18420"/>
        <label>1</label>
    </ligand>
</feature>
<evidence type="ECO:0000256" key="1">
    <source>
        <dbReference type="ARBA" id="ARBA00022977"/>
    </source>
</evidence>
<dbReference type="Pfam" id="PF00586">
    <property type="entry name" value="AIRS"/>
    <property type="match status" value="1"/>
</dbReference>
<feature type="binding site" evidence="2">
    <location>
        <position position="267"/>
    </location>
    <ligand>
        <name>substrate</name>
    </ligand>
</feature>
<protein>
    <recommendedName>
        <fullName evidence="2">Thiamine-monophosphate kinase</fullName>
        <shortName evidence="2">TMP kinase</shortName>
        <shortName evidence="2">Thiamine-phosphate kinase</shortName>
        <ecNumber evidence="2">2.7.4.16</ecNumber>
    </recommendedName>
</protein>
<feature type="binding site" evidence="2">
    <location>
        <position position="152"/>
    </location>
    <ligand>
        <name>ATP</name>
        <dbReference type="ChEBI" id="CHEBI:30616"/>
    </ligand>
</feature>
<feature type="binding site" evidence="2">
    <location>
        <position position="47"/>
    </location>
    <ligand>
        <name>Mg(2+)</name>
        <dbReference type="ChEBI" id="CHEBI:18420"/>
        <label>4</label>
    </ligand>
</feature>
<reference evidence="5 6" key="1">
    <citation type="journal article" date="2016" name="C (Basel)">
        <title>Selective Growth of and Electricity Production by Marine Exoelectrogenic Bacteria in Self-Aggregated Hydrogel of Microbially Reduced Graphene Oxide.</title>
        <authorList>
            <person name="Yoshida N."/>
            <person name="Goto Y."/>
            <person name="Miyata Y."/>
        </authorList>
    </citation>
    <scope>NUCLEOTIDE SEQUENCE [LARGE SCALE GENOMIC DNA]</scope>
    <source>
        <strain evidence="5 6">NIT-T3</strain>
    </source>
</reference>
<comment type="similarity">
    <text evidence="2">Belongs to the thiamine-monophosphate kinase family.</text>
</comment>
<keyword evidence="2" id="KW-0808">Transferase</keyword>
<feature type="binding site" evidence="2">
    <location>
        <position position="49"/>
    </location>
    <ligand>
        <name>Mg(2+)</name>
        <dbReference type="ChEBI" id="CHEBI:18420"/>
        <label>2</label>
    </ligand>
</feature>
<feature type="binding site" evidence="2">
    <location>
        <position position="217"/>
    </location>
    <ligand>
        <name>ATP</name>
        <dbReference type="ChEBI" id="CHEBI:30616"/>
    </ligand>
</feature>
<dbReference type="HAMAP" id="MF_02128">
    <property type="entry name" value="TMP_kinase"/>
    <property type="match status" value="1"/>
</dbReference>
<sequence>MKLSELGEFGFIRRLRQQVSDGPGVRLGIGDDCAALELPPGELLLTTTDLLIEQVHFRRDWTDPRSLGRKSVAVNISDIAAMGGTPRHLFLGLGIPAATEAEELEAFMAGFIEAAAEYGAALVGGDTCRSAGPLLISVTAQGSVPAEELVRRGGARPGDAIYVSGTLGDSALALDRLLAGAEPDPWLARRHHDPTARSGLGRALAAARLPSAMIDLSDGLLADLGHVLEASGVGARVELGLVPLSPAFRAALAAAPGLVELALAGGEDYELLFTLDPRHEPQLQRLAAEVGVPLTRVGRIVSPEEGLQILDLQGHPYRPTRLGFNHFQPGA</sequence>
<name>A0ABN6E3H8_9BACT</name>
<accession>A0ABN6E3H8</accession>
<dbReference type="GO" id="GO:0016301">
    <property type="term" value="F:kinase activity"/>
    <property type="evidence" value="ECO:0007669"/>
    <property type="project" value="UniProtKB-KW"/>
</dbReference>
<evidence type="ECO:0000259" key="3">
    <source>
        <dbReference type="Pfam" id="PF00586"/>
    </source>
</evidence>
<dbReference type="SUPFAM" id="SSF55326">
    <property type="entry name" value="PurM N-terminal domain-like"/>
    <property type="match status" value="1"/>
</dbReference>
<feature type="domain" description="PurM-like N-terminal" evidence="3">
    <location>
        <begin position="30"/>
        <end position="144"/>
    </location>
</feature>
<feature type="binding site" evidence="2">
    <location>
        <position position="78"/>
    </location>
    <ligand>
        <name>Mg(2+)</name>
        <dbReference type="ChEBI" id="CHEBI:18420"/>
        <label>2</label>
    </ligand>
</feature>
<keyword evidence="2 5" id="KW-0418">Kinase</keyword>
<dbReference type="InterPro" id="IPR036921">
    <property type="entry name" value="PurM-like_N_sf"/>
</dbReference>
<dbReference type="RefSeq" id="WP_221250242.1">
    <property type="nucleotide sequence ID" value="NZ_AP024355.1"/>
</dbReference>
<dbReference type="Gene3D" id="3.90.650.10">
    <property type="entry name" value="PurM-like C-terminal domain"/>
    <property type="match status" value="1"/>
</dbReference>
<dbReference type="EC" id="2.7.4.16" evidence="2"/>
<reference evidence="5 6" key="2">
    <citation type="journal article" date="2021" name="Int. J. Syst. Evol. Microbiol.">
        <title>Isolation and Polyphasic Characterization of Desulfuromonas versatilis sp. Nov., an Electrogenic Bacteria Capable of Versatile Metabolism Isolated from a Graphene Oxide-Reducing Enrichment Culture.</title>
        <authorList>
            <person name="Xie L."/>
            <person name="Yoshida N."/>
            <person name="Ishii S."/>
            <person name="Meng L."/>
        </authorList>
    </citation>
    <scope>NUCLEOTIDE SEQUENCE [LARGE SCALE GENOMIC DNA]</scope>
    <source>
        <strain evidence="5 6">NIT-T3</strain>
    </source>
</reference>
<dbReference type="PANTHER" id="PTHR30270:SF0">
    <property type="entry name" value="THIAMINE-MONOPHOSPHATE KINASE"/>
    <property type="match status" value="1"/>
</dbReference>
<comment type="catalytic activity">
    <reaction evidence="2">
        <text>thiamine phosphate + ATP = thiamine diphosphate + ADP</text>
        <dbReference type="Rhea" id="RHEA:15913"/>
        <dbReference type="ChEBI" id="CHEBI:30616"/>
        <dbReference type="ChEBI" id="CHEBI:37575"/>
        <dbReference type="ChEBI" id="CHEBI:58937"/>
        <dbReference type="ChEBI" id="CHEBI:456216"/>
        <dbReference type="EC" id="2.7.4.16"/>
    </reaction>
</comment>
<keyword evidence="2" id="KW-0479">Metal-binding</keyword>
<feature type="binding site" evidence="2">
    <location>
        <begin position="125"/>
        <end position="126"/>
    </location>
    <ligand>
        <name>ATP</name>
        <dbReference type="ChEBI" id="CHEBI:30616"/>
    </ligand>
</feature>
<dbReference type="InterPro" id="IPR036676">
    <property type="entry name" value="PurM-like_C_sf"/>
</dbReference>
<dbReference type="Gene3D" id="3.30.1330.10">
    <property type="entry name" value="PurM-like, N-terminal domain"/>
    <property type="match status" value="1"/>
</dbReference>
<feature type="binding site" evidence="2">
    <location>
        <position position="78"/>
    </location>
    <ligand>
        <name>Mg(2+)</name>
        <dbReference type="ChEBI" id="CHEBI:18420"/>
        <label>4</label>
    </ligand>
</feature>
<proteinExistence type="inferred from homology"/>
<feature type="binding site" evidence="2">
    <location>
        <position position="56"/>
    </location>
    <ligand>
        <name>substrate</name>
    </ligand>
</feature>